<evidence type="ECO:0000313" key="2">
    <source>
        <dbReference type="Proteomes" id="UP000663193"/>
    </source>
</evidence>
<gene>
    <name evidence="1" type="ORF">JI435_400340</name>
</gene>
<evidence type="ECO:0000313" key="1">
    <source>
        <dbReference type="EMBL" id="QRC90304.1"/>
    </source>
</evidence>
<organism evidence="1 2">
    <name type="scientific">Phaeosphaeria nodorum (strain SN15 / ATCC MYA-4574 / FGSC 10173)</name>
    <name type="common">Glume blotch fungus</name>
    <name type="synonym">Parastagonospora nodorum</name>
    <dbReference type="NCBI Taxonomy" id="321614"/>
    <lineage>
        <taxon>Eukaryota</taxon>
        <taxon>Fungi</taxon>
        <taxon>Dikarya</taxon>
        <taxon>Ascomycota</taxon>
        <taxon>Pezizomycotina</taxon>
        <taxon>Dothideomycetes</taxon>
        <taxon>Pleosporomycetidae</taxon>
        <taxon>Pleosporales</taxon>
        <taxon>Pleosporineae</taxon>
        <taxon>Phaeosphaeriaceae</taxon>
        <taxon>Parastagonospora</taxon>
    </lineage>
</organism>
<protein>
    <submittedName>
        <fullName evidence="1">Uncharacterized protein</fullName>
    </submittedName>
</protein>
<reference evidence="2" key="1">
    <citation type="journal article" date="2021" name="BMC Genomics">
        <title>Chromosome-level genome assembly and manually-curated proteome of model necrotroph Parastagonospora nodorum Sn15 reveals a genome-wide trove of candidate effector homologs, and redundancy of virulence-related functions within an accessory chromosome.</title>
        <authorList>
            <person name="Bertazzoni S."/>
            <person name="Jones D.A.B."/>
            <person name="Phan H.T."/>
            <person name="Tan K.-C."/>
            <person name="Hane J.K."/>
        </authorList>
    </citation>
    <scope>NUCLEOTIDE SEQUENCE [LARGE SCALE GENOMIC DNA]</scope>
    <source>
        <strain evidence="2">SN15 / ATCC MYA-4574 / FGSC 10173)</strain>
    </source>
</reference>
<dbReference type="AlphaFoldDB" id="A0A7U2ESG7"/>
<dbReference type="EMBL" id="CP069023">
    <property type="protein sequence ID" value="QRC90304.1"/>
    <property type="molecule type" value="Genomic_DNA"/>
</dbReference>
<proteinExistence type="predicted"/>
<dbReference type="Proteomes" id="UP000663193">
    <property type="component" value="Chromosome 1"/>
</dbReference>
<name>A0A7U2ESG7_PHANO</name>
<accession>A0A7U2ESG7</accession>
<dbReference type="VEuPathDB" id="FungiDB:JI435_400340"/>
<sequence length="104" mass="11653">MVIGRLYCRPSRLAFGLSTLRPTVRTSREESRPHISTLSSIPPFLRVTSTSVKRRHGVQRKFQGRSTLRWDVPVSEQVSDITFLARPGLAQNSAHGSPTNAPER</sequence>
<keyword evidence="2" id="KW-1185">Reference proteome</keyword>